<dbReference type="KEGG" id="cnc:CNE_BB1p11220"/>
<geneLocation type="plasmid" evidence="5 6">
    <name>pBB1</name>
</geneLocation>
<protein>
    <submittedName>
        <fullName evidence="5">3-oxoacyl-[acyl-carrier-protein] reductase FabG</fullName>
        <ecNumber evidence="5">1.1.1.100</ecNumber>
    </submittedName>
</protein>
<dbReference type="SMART" id="SM00822">
    <property type="entry name" value="PKS_KR"/>
    <property type="match status" value="1"/>
</dbReference>
<reference evidence="5 6" key="1">
    <citation type="journal article" date="2011" name="J. Bacteriol.">
        <title>Complete genome sequence of the type strain Cupriavidus necator N-1.</title>
        <authorList>
            <person name="Poehlein A."/>
            <person name="Kusian B."/>
            <person name="Friedrich B."/>
            <person name="Daniel R."/>
            <person name="Bowien B."/>
        </authorList>
    </citation>
    <scope>NUCLEOTIDE SEQUENCE [LARGE SCALE GENOMIC DNA]</scope>
    <source>
        <strain evidence="6">ATCC 43291 / DSM 13513 / CCUG 52238 / LMG 8453 / N-1</strain>
        <plasmid evidence="5 6">pBB1</plasmid>
    </source>
</reference>
<keyword evidence="5" id="KW-0614">Plasmid</keyword>
<evidence type="ECO:0000256" key="2">
    <source>
        <dbReference type="ARBA" id="ARBA00023002"/>
    </source>
</evidence>
<dbReference type="GO" id="GO:0032787">
    <property type="term" value="P:monocarboxylic acid metabolic process"/>
    <property type="evidence" value="ECO:0007669"/>
    <property type="project" value="UniProtKB-ARBA"/>
</dbReference>
<comment type="similarity">
    <text evidence="1 3">Belongs to the short-chain dehydrogenases/reductases (SDR) family.</text>
</comment>
<dbReference type="SUPFAM" id="SSF51735">
    <property type="entry name" value="NAD(P)-binding Rossmann-fold domains"/>
    <property type="match status" value="1"/>
</dbReference>
<keyword evidence="2 5" id="KW-0560">Oxidoreductase</keyword>
<dbReference type="Proteomes" id="UP000006798">
    <property type="component" value="Plasmid pBB1"/>
</dbReference>
<dbReference type="Pfam" id="PF00106">
    <property type="entry name" value="adh_short"/>
    <property type="match status" value="1"/>
</dbReference>
<dbReference type="FunFam" id="3.40.50.720:FF:000173">
    <property type="entry name" value="3-oxoacyl-[acyl-carrier protein] reductase"/>
    <property type="match status" value="1"/>
</dbReference>
<dbReference type="PRINTS" id="PR00080">
    <property type="entry name" value="SDRFAMILY"/>
</dbReference>
<sequence length="276" mass="29071">MSRKLEGKVAIVTGSGRGIGRAVALKFASEGARVIVNDLDQVPADEVVAEIVKTGGTAVAFAGSVVAPDFGSNIVKLALDTFGAVDIIVNNAGYTWDNVIQKMSDEQWDAIVDCHLKAPFMLLRAAQPYFREASKAEADAGREVFRKVVNISSVSGTQGNAGQVNYSAAKAGVIGMTKTLAKEWGRMKVNVNCVAFGAIETRLTQSTTEDKTVQVEGREIKVGVHPDRIAAAGRDTPLGRFGTAEEAAGAVYMLCIPESNYVNGQTIICGGGRGGF</sequence>
<evidence type="ECO:0000313" key="5">
    <source>
        <dbReference type="EMBL" id="AEI82530.1"/>
    </source>
</evidence>
<gene>
    <name evidence="5" type="primary">fabG15</name>
    <name evidence="5" type="ordered locus">CNE_BB1p11220</name>
</gene>
<dbReference type="HOGENOM" id="CLU_010194_1_3_4"/>
<evidence type="ECO:0000256" key="3">
    <source>
        <dbReference type="RuleBase" id="RU000363"/>
    </source>
</evidence>
<dbReference type="AlphaFoldDB" id="F8GUX6"/>
<dbReference type="EMBL" id="CP002879">
    <property type="protein sequence ID" value="AEI82530.1"/>
    <property type="molecule type" value="Genomic_DNA"/>
</dbReference>
<dbReference type="Gene3D" id="3.40.50.720">
    <property type="entry name" value="NAD(P)-binding Rossmann-like Domain"/>
    <property type="match status" value="1"/>
</dbReference>
<dbReference type="RefSeq" id="WP_013959562.1">
    <property type="nucleotide sequence ID" value="NC_015727.1"/>
</dbReference>
<dbReference type="PROSITE" id="PS00061">
    <property type="entry name" value="ADH_SHORT"/>
    <property type="match status" value="1"/>
</dbReference>
<dbReference type="PANTHER" id="PTHR42879">
    <property type="entry name" value="3-OXOACYL-(ACYL-CARRIER-PROTEIN) REDUCTASE"/>
    <property type="match status" value="1"/>
</dbReference>
<dbReference type="PRINTS" id="PR00081">
    <property type="entry name" value="GDHRDH"/>
</dbReference>
<dbReference type="InterPro" id="IPR002347">
    <property type="entry name" value="SDR_fam"/>
</dbReference>
<feature type="domain" description="Ketoreductase" evidence="4">
    <location>
        <begin position="8"/>
        <end position="190"/>
    </location>
</feature>
<dbReference type="GO" id="GO:0004316">
    <property type="term" value="F:3-oxoacyl-[acyl-carrier-protein] reductase (NADPH) activity"/>
    <property type="evidence" value="ECO:0007669"/>
    <property type="project" value="UniProtKB-EC"/>
</dbReference>
<evidence type="ECO:0000256" key="1">
    <source>
        <dbReference type="ARBA" id="ARBA00006484"/>
    </source>
</evidence>
<evidence type="ECO:0000313" key="6">
    <source>
        <dbReference type="Proteomes" id="UP000006798"/>
    </source>
</evidence>
<dbReference type="InterPro" id="IPR020904">
    <property type="entry name" value="Sc_DH/Rdtase_CS"/>
</dbReference>
<dbReference type="InterPro" id="IPR036291">
    <property type="entry name" value="NAD(P)-bd_dom_sf"/>
</dbReference>
<dbReference type="InterPro" id="IPR050259">
    <property type="entry name" value="SDR"/>
</dbReference>
<dbReference type="EC" id="1.1.1.100" evidence="5"/>
<accession>F8GUX6</accession>
<dbReference type="GeneID" id="34312485"/>
<organism evidence="5 6">
    <name type="scientific">Cupriavidus necator (strain ATCC 43291 / DSM 13513 / CCUG 52238 / LMG 8453 / N-1)</name>
    <name type="common">Ralstonia eutropha</name>
    <dbReference type="NCBI Taxonomy" id="1042878"/>
    <lineage>
        <taxon>Bacteria</taxon>
        <taxon>Pseudomonadati</taxon>
        <taxon>Pseudomonadota</taxon>
        <taxon>Betaproteobacteria</taxon>
        <taxon>Burkholderiales</taxon>
        <taxon>Burkholderiaceae</taxon>
        <taxon>Cupriavidus</taxon>
    </lineage>
</organism>
<name>F8GUX6_CUPNN</name>
<evidence type="ECO:0000259" key="4">
    <source>
        <dbReference type="SMART" id="SM00822"/>
    </source>
</evidence>
<dbReference type="PANTHER" id="PTHR42879:SF2">
    <property type="entry name" value="3-OXOACYL-[ACYL-CARRIER-PROTEIN] REDUCTASE FABG"/>
    <property type="match status" value="1"/>
</dbReference>
<proteinExistence type="inferred from homology"/>
<dbReference type="InterPro" id="IPR057326">
    <property type="entry name" value="KR_dom"/>
</dbReference>